<dbReference type="PANTHER" id="PTHR42838">
    <property type="entry name" value="CYTOCHROME C OXIDASE SUBUNIT II"/>
    <property type="match status" value="1"/>
</dbReference>
<dbReference type="InterPro" id="IPR008972">
    <property type="entry name" value="Cupredoxin"/>
</dbReference>
<reference evidence="5 6" key="1">
    <citation type="journal article" date="2018" name="Front. Microbiol.">
        <title>Hydrolytic Capabilities as a Key to Environmental Success: Chitinolytic and Cellulolytic Acidobacteria From Acidic Sub-arctic Soils and Boreal Peatlands.</title>
        <authorList>
            <person name="Belova S.E."/>
            <person name="Ravin N.V."/>
            <person name="Pankratov T.A."/>
            <person name="Rakitin A.L."/>
            <person name="Ivanova A.A."/>
            <person name="Beletsky A.V."/>
            <person name="Mardanov A.V."/>
            <person name="Sinninghe Damste J.S."/>
            <person name="Dedysh S.N."/>
        </authorList>
    </citation>
    <scope>NUCLEOTIDE SEQUENCE [LARGE SCALE GENOMIC DNA]</scope>
    <source>
        <strain evidence="5 6">SBC82</strain>
    </source>
</reference>
<dbReference type="Gene3D" id="2.60.40.420">
    <property type="entry name" value="Cupredoxins - blue copper proteins"/>
    <property type="match status" value="1"/>
</dbReference>
<dbReference type="PANTHER" id="PTHR42838:SF2">
    <property type="entry name" value="NITROUS-OXIDE REDUCTASE"/>
    <property type="match status" value="1"/>
</dbReference>
<dbReference type="Pfam" id="PF13473">
    <property type="entry name" value="Cupredoxin_1"/>
    <property type="match status" value="1"/>
</dbReference>
<keyword evidence="3" id="KW-0186">Copper</keyword>
<dbReference type="SUPFAM" id="SSF49503">
    <property type="entry name" value="Cupredoxins"/>
    <property type="match status" value="1"/>
</dbReference>
<dbReference type="GO" id="GO:0016020">
    <property type="term" value="C:membrane"/>
    <property type="evidence" value="ECO:0007669"/>
    <property type="project" value="InterPro"/>
</dbReference>
<feature type="domain" description="Cytochrome oxidase subunit II copper A binding" evidence="4">
    <location>
        <begin position="35"/>
        <end position="129"/>
    </location>
</feature>
<organism evidence="5 6">
    <name type="scientific">Acidisarcina polymorpha</name>
    <dbReference type="NCBI Taxonomy" id="2211140"/>
    <lineage>
        <taxon>Bacteria</taxon>
        <taxon>Pseudomonadati</taxon>
        <taxon>Acidobacteriota</taxon>
        <taxon>Terriglobia</taxon>
        <taxon>Terriglobales</taxon>
        <taxon>Acidobacteriaceae</taxon>
        <taxon>Acidisarcina</taxon>
    </lineage>
</organism>
<keyword evidence="2" id="KW-0479">Metal-binding</keyword>
<dbReference type="KEGG" id="abas:ACPOL_1569"/>
<comment type="subcellular location">
    <subcellularLocation>
        <location evidence="1">Cell envelope</location>
    </subcellularLocation>
</comment>
<dbReference type="InterPro" id="IPR002429">
    <property type="entry name" value="CcO_II-like_C"/>
</dbReference>
<dbReference type="GO" id="GO:0004129">
    <property type="term" value="F:cytochrome-c oxidase activity"/>
    <property type="evidence" value="ECO:0007669"/>
    <property type="project" value="InterPro"/>
</dbReference>
<dbReference type="GO" id="GO:0005507">
    <property type="term" value="F:copper ion binding"/>
    <property type="evidence" value="ECO:0007669"/>
    <property type="project" value="InterPro"/>
</dbReference>
<evidence type="ECO:0000313" key="6">
    <source>
        <dbReference type="Proteomes" id="UP000253606"/>
    </source>
</evidence>
<keyword evidence="6" id="KW-1185">Reference proteome</keyword>
<dbReference type="InterPro" id="IPR001505">
    <property type="entry name" value="Copper_CuA"/>
</dbReference>
<name>A0A2Z5FX00_9BACT</name>
<protein>
    <submittedName>
        <fullName evidence="5">Quinol oxidase</fullName>
    </submittedName>
</protein>
<dbReference type="PROSITE" id="PS50857">
    <property type="entry name" value="COX2_CUA"/>
    <property type="match status" value="1"/>
</dbReference>
<evidence type="ECO:0000313" key="5">
    <source>
        <dbReference type="EMBL" id="AXC10915.1"/>
    </source>
</evidence>
<proteinExistence type="predicted"/>
<dbReference type="GO" id="GO:0030313">
    <property type="term" value="C:cell envelope"/>
    <property type="evidence" value="ECO:0007669"/>
    <property type="project" value="UniProtKB-SubCell"/>
</dbReference>
<dbReference type="PROSITE" id="PS00078">
    <property type="entry name" value="COX2"/>
    <property type="match status" value="1"/>
</dbReference>
<dbReference type="RefSeq" id="WP_114206453.1">
    <property type="nucleotide sequence ID" value="NZ_CP030840.1"/>
</dbReference>
<dbReference type="Proteomes" id="UP000253606">
    <property type="component" value="Chromosome"/>
</dbReference>
<evidence type="ECO:0000259" key="4">
    <source>
        <dbReference type="PROSITE" id="PS50857"/>
    </source>
</evidence>
<dbReference type="InterPro" id="IPR028096">
    <property type="entry name" value="EfeO_Cupredoxin"/>
</dbReference>
<dbReference type="OrthoDB" id="279535at2"/>
<dbReference type="AlphaFoldDB" id="A0A2Z5FX00"/>
<gene>
    <name evidence="5" type="ORF">ACPOL_1569</name>
</gene>
<dbReference type="EMBL" id="CP030840">
    <property type="protein sequence ID" value="AXC10915.1"/>
    <property type="molecule type" value="Genomic_DNA"/>
</dbReference>
<evidence type="ECO:0000256" key="3">
    <source>
        <dbReference type="ARBA" id="ARBA00023008"/>
    </source>
</evidence>
<dbReference type="InterPro" id="IPR051403">
    <property type="entry name" value="NosZ/Cyto_c_oxidase_sub2"/>
</dbReference>
<evidence type="ECO:0000256" key="1">
    <source>
        <dbReference type="ARBA" id="ARBA00004196"/>
    </source>
</evidence>
<evidence type="ECO:0000256" key="2">
    <source>
        <dbReference type="ARBA" id="ARBA00022723"/>
    </source>
</evidence>
<accession>A0A2Z5FX00</accession>
<sequence>MVLRQFSSRIFTCRLLLSAIVLLLSMVPETRVSADEPPVPTIIVRAQRFSFTPNQITLKKGQPVKLIFLSEDVPHGLSVKGIGLRAEIHKGQRTEVSVTPAETGDFPGRCSVYCGSGHRDMEFLVRVVE</sequence>